<dbReference type="Proteomes" id="UP000230731">
    <property type="component" value="Unassembled WGS sequence"/>
</dbReference>
<feature type="transmembrane region" description="Helical" evidence="8">
    <location>
        <begin position="118"/>
        <end position="139"/>
    </location>
</feature>
<gene>
    <name evidence="10" type="ORF">COT71_02580</name>
</gene>
<dbReference type="GO" id="GO:0009103">
    <property type="term" value="P:lipopolysaccharide biosynthetic process"/>
    <property type="evidence" value="ECO:0007669"/>
    <property type="project" value="UniProtKB-ARBA"/>
</dbReference>
<evidence type="ECO:0000313" key="10">
    <source>
        <dbReference type="EMBL" id="PIT98070.1"/>
    </source>
</evidence>
<dbReference type="Pfam" id="PF13231">
    <property type="entry name" value="PMT_2"/>
    <property type="match status" value="1"/>
</dbReference>
<comment type="caution">
    <text evidence="10">The sequence shown here is derived from an EMBL/GenBank/DDBJ whole genome shotgun (WGS) entry which is preliminary data.</text>
</comment>
<feature type="transmembrane region" description="Helical" evidence="8">
    <location>
        <begin position="330"/>
        <end position="347"/>
    </location>
</feature>
<dbReference type="InterPro" id="IPR050297">
    <property type="entry name" value="LipidA_mod_glycosyltrf_83"/>
</dbReference>
<accession>A0A2M6WZ80</accession>
<feature type="transmembrane region" description="Helical" evidence="8">
    <location>
        <begin position="359"/>
        <end position="378"/>
    </location>
</feature>
<dbReference type="GO" id="GO:0005886">
    <property type="term" value="C:plasma membrane"/>
    <property type="evidence" value="ECO:0007669"/>
    <property type="project" value="UniProtKB-SubCell"/>
</dbReference>
<name>A0A2M6WZ80_9BACT</name>
<sequence length="490" mass="53991">MNSSQKPATNKYNILPVPMPKTAVQITTATTVIAFYAVIFCGIFLASLNGATAVRYPYPLDYGEGPLLNQVVQINEGKNIYETSQPPPYTISNYPPLYVYIWAVIAKLTGPTMLGGRLISLTSTIGSTVAIYLIIRILTKKNWPAAISSLVFFTSPFIVEWSAYARVDSLALCFSLAGLAVIIRWPQPRGILCGVALITASIYTRQTQLLAVPLAAAAWLWMHKKAYSFTFIGLLGGTTLLAAAMIMAITSRGFLFHTITANINTYSWPQLYYYGKKFIATVPFFTVLPVVMVAVQKTRRAPAEITLKVYGIGALIVAATVGKSGSNINYFYELIAAASLLSGWLIYKASKKTIWQSVLVTLLTAQGILAIATSYNGYLTRFSPAQTTARDNLMAAIKTTTGPVLIDQEAGLLPLTGRTLYIELYIYNELTKAGIWGTSGLALEIRQKKFPLIVIRWPELWPAPIQAEIEKEYKLTNVMRQHTFVFSPQK</sequence>
<feature type="domain" description="Glycosyltransferase RgtA/B/C/D-like" evidence="9">
    <location>
        <begin position="95"/>
        <end position="244"/>
    </location>
</feature>
<dbReference type="GO" id="GO:0016763">
    <property type="term" value="F:pentosyltransferase activity"/>
    <property type="evidence" value="ECO:0007669"/>
    <property type="project" value="TreeGrafter"/>
</dbReference>
<evidence type="ECO:0000256" key="6">
    <source>
        <dbReference type="ARBA" id="ARBA00022989"/>
    </source>
</evidence>
<keyword evidence="2" id="KW-1003">Cell membrane</keyword>
<evidence type="ECO:0000256" key="1">
    <source>
        <dbReference type="ARBA" id="ARBA00004651"/>
    </source>
</evidence>
<evidence type="ECO:0000256" key="2">
    <source>
        <dbReference type="ARBA" id="ARBA00022475"/>
    </source>
</evidence>
<reference evidence="11" key="1">
    <citation type="submission" date="2017-09" db="EMBL/GenBank/DDBJ databases">
        <title>Depth-based differentiation of microbial function through sediment-hosted aquifers and enrichment of novel symbionts in the deep terrestrial subsurface.</title>
        <authorList>
            <person name="Probst A.J."/>
            <person name="Ladd B."/>
            <person name="Jarett J.K."/>
            <person name="Geller-Mcgrath D.E."/>
            <person name="Sieber C.M.K."/>
            <person name="Emerson J.B."/>
            <person name="Anantharaman K."/>
            <person name="Thomas B.C."/>
            <person name="Malmstrom R."/>
            <person name="Stieglmeier M."/>
            <person name="Klingl A."/>
            <person name="Woyke T."/>
            <person name="Ryan C.M."/>
            <person name="Banfield J.F."/>
        </authorList>
    </citation>
    <scope>NUCLEOTIDE SEQUENCE [LARGE SCALE GENOMIC DNA]</scope>
</reference>
<dbReference type="AlphaFoldDB" id="A0A2M6WZ80"/>
<feature type="transmembrane region" description="Helical" evidence="8">
    <location>
        <begin position="229"/>
        <end position="251"/>
    </location>
</feature>
<dbReference type="PANTHER" id="PTHR33908">
    <property type="entry name" value="MANNOSYLTRANSFERASE YKCB-RELATED"/>
    <property type="match status" value="1"/>
</dbReference>
<dbReference type="PANTHER" id="PTHR33908:SF11">
    <property type="entry name" value="MEMBRANE PROTEIN"/>
    <property type="match status" value="1"/>
</dbReference>
<feature type="transmembrane region" description="Helical" evidence="8">
    <location>
        <begin position="23"/>
        <end position="46"/>
    </location>
</feature>
<keyword evidence="5 8" id="KW-0812">Transmembrane</keyword>
<keyword evidence="6 8" id="KW-1133">Transmembrane helix</keyword>
<feature type="transmembrane region" description="Helical" evidence="8">
    <location>
        <begin position="271"/>
        <end position="295"/>
    </location>
</feature>
<evidence type="ECO:0000313" key="11">
    <source>
        <dbReference type="Proteomes" id="UP000230731"/>
    </source>
</evidence>
<evidence type="ECO:0000256" key="7">
    <source>
        <dbReference type="ARBA" id="ARBA00023136"/>
    </source>
</evidence>
<evidence type="ECO:0000256" key="8">
    <source>
        <dbReference type="SAM" id="Phobius"/>
    </source>
</evidence>
<comment type="subcellular location">
    <subcellularLocation>
        <location evidence="1">Cell membrane</location>
        <topology evidence="1">Multi-pass membrane protein</topology>
    </subcellularLocation>
</comment>
<protein>
    <recommendedName>
        <fullName evidence="9">Glycosyltransferase RgtA/B/C/D-like domain-containing protein</fullName>
    </recommendedName>
</protein>
<keyword evidence="4" id="KW-0808">Transferase</keyword>
<evidence type="ECO:0000256" key="3">
    <source>
        <dbReference type="ARBA" id="ARBA00022676"/>
    </source>
</evidence>
<dbReference type="EMBL" id="PEZP01000032">
    <property type="protein sequence ID" value="PIT98070.1"/>
    <property type="molecule type" value="Genomic_DNA"/>
</dbReference>
<evidence type="ECO:0000256" key="4">
    <source>
        <dbReference type="ARBA" id="ARBA00022679"/>
    </source>
</evidence>
<evidence type="ECO:0000259" key="9">
    <source>
        <dbReference type="Pfam" id="PF13231"/>
    </source>
</evidence>
<proteinExistence type="predicted"/>
<evidence type="ECO:0000256" key="5">
    <source>
        <dbReference type="ARBA" id="ARBA00022692"/>
    </source>
</evidence>
<keyword evidence="7 8" id="KW-0472">Membrane</keyword>
<keyword evidence="3" id="KW-0328">Glycosyltransferase</keyword>
<dbReference type="InterPro" id="IPR038731">
    <property type="entry name" value="RgtA/B/C-like"/>
</dbReference>
<organism evidence="10 11">
    <name type="scientific">Candidatus Andersenbacteria bacterium CG10_big_fil_rev_8_21_14_0_10_54_11</name>
    <dbReference type="NCBI Taxonomy" id="1974485"/>
    <lineage>
        <taxon>Bacteria</taxon>
        <taxon>Candidatus Anderseniibacteriota</taxon>
    </lineage>
</organism>